<dbReference type="InterPro" id="IPR050763">
    <property type="entry name" value="ABC_transporter_ATP-binding"/>
</dbReference>
<evidence type="ECO:0000256" key="4">
    <source>
        <dbReference type="ARBA" id="ARBA00022840"/>
    </source>
</evidence>
<evidence type="ECO:0000313" key="7">
    <source>
        <dbReference type="Proteomes" id="UP000760819"/>
    </source>
</evidence>
<proteinExistence type="inferred from homology"/>
<dbReference type="SMART" id="SM00382">
    <property type="entry name" value="AAA"/>
    <property type="match status" value="1"/>
</dbReference>
<evidence type="ECO:0000259" key="5">
    <source>
        <dbReference type="PROSITE" id="PS50893"/>
    </source>
</evidence>
<dbReference type="EMBL" id="JAGQLI010000063">
    <property type="protein sequence ID" value="MCA9379031.1"/>
    <property type="molecule type" value="Genomic_DNA"/>
</dbReference>
<keyword evidence="2" id="KW-0813">Transport</keyword>
<gene>
    <name evidence="6" type="ORF">KC640_01250</name>
</gene>
<dbReference type="InterPro" id="IPR017871">
    <property type="entry name" value="ABC_transporter-like_CS"/>
</dbReference>
<evidence type="ECO:0000256" key="2">
    <source>
        <dbReference type="ARBA" id="ARBA00022448"/>
    </source>
</evidence>
<dbReference type="Pfam" id="PF00005">
    <property type="entry name" value="ABC_tran"/>
    <property type="match status" value="1"/>
</dbReference>
<dbReference type="InterPro" id="IPR003439">
    <property type="entry name" value="ABC_transporter-like_ATP-bd"/>
</dbReference>
<evidence type="ECO:0000256" key="1">
    <source>
        <dbReference type="ARBA" id="ARBA00005417"/>
    </source>
</evidence>
<dbReference type="PROSITE" id="PS50893">
    <property type="entry name" value="ABC_TRANSPORTER_2"/>
    <property type="match status" value="1"/>
</dbReference>
<reference evidence="6" key="1">
    <citation type="submission" date="2020-04" db="EMBL/GenBank/DDBJ databases">
        <authorList>
            <person name="Zhang T."/>
        </authorList>
    </citation>
    <scope>NUCLEOTIDE SEQUENCE</scope>
    <source>
        <strain evidence="6">HKST-UBA12</strain>
    </source>
</reference>
<evidence type="ECO:0000313" key="6">
    <source>
        <dbReference type="EMBL" id="MCA9379031.1"/>
    </source>
</evidence>
<organism evidence="6 7">
    <name type="scientific">Candidatus Dojkabacteria bacterium</name>
    <dbReference type="NCBI Taxonomy" id="2099670"/>
    <lineage>
        <taxon>Bacteria</taxon>
        <taxon>Candidatus Dojkabacteria</taxon>
    </lineage>
</organism>
<dbReference type="InterPro" id="IPR027417">
    <property type="entry name" value="P-loop_NTPase"/>
</dbReference>
<dbReference type="GO" id="GO:0005524">
    <property type="term" value="F:ATP binding"/>
    <property type="evidence" value="ECO:0007669"/>
    <property type="project" value="UniProtKB-KW"/>
</dbReference>
<keyword evidence="3" id="KW-0547">Nucleotide-binding</keyword>
<feature type="domain" description="ABC transporter" evidence="5">
    <location>
        <begin position="2"/>
        <end position="243"/>
    </location>
</feature>
<name>A0A955I5M3_9BACT</name>
<sequence length="313" mass="35163">MISVRNLTKIYKKSKFKAVDDISFNVADGEFFAFLGPNGAGKTTTISILTTTLSKTSGNIEIAGLDIEKDQSEVRRNIGIIFQNPSLDLNLSAEENIRLHAVLYGMYPFGITYQAMPVEYKQKVEELSELMGIKAEMRKPVKSFSGGMKRKLEIIRSLMHDPGVLFLDEPTTGLDPASRKNLWTYLQKVRAEKGTTVFLTTHYLEEAEGADHVAIINNGKIVAEGTPAEIKQNLVREYLQIDSEDNKSLEKELKAGKFKYEKDQGFRIWLDGNGRTAQLAIQQIKTPLTRLEVHMPTLEEAYLEIVDQQQSGS</sequence>
<dbReference type="PROSITE" id="PS00211">
    <property type="entry name" value="ABC_TRANSPORTER_1"/>
    <property type="match status" value="1"/>
</dbReference>
<protein>
    <submittedName>
        <fullName evidence="6">ABC transporter ATP-binding protein</fullName>
    </submittedName>
</protein>
<dbReference type="InterPro" id="IPR003593">
    <property type="entry name" value="AAA+_ATPase"/>
</dbReference>
<dbReference type="GO" id="GO:0016887">
    <property type="term" value="F:ATP hydrolysis activity"/>
    <property type="evidence" value="ECO:0007669"/>
    <property type="project" value="InterPro"/>
</dbReference>
<dbReference type="AlphaFoldDB" id="A0A955I5M3"/>
<reference evidence="6" key="2">
    <citation type="journal article" date="2021" name="Microbiome">
        <title>Successional dynamics and alternative stable states in a saline activated sludge microbial community over 9 years.</title>
        <authorList>
            <person name="Wang Y."/>
            <person name="Ye J."/>
            <person name="Ju F."/>
            <person name="Liu L."/>
            <person name="Boyd J.A."/>
            <person name="Deng Y."/>
            <person name="Parks D.H."/>
            <person name="Jiang X."/>
            <person name="Yin X."/>
            <person name="Woodcroft B.J."/>
            <person name="Tyson G.W."/>
            <person name="Hugenholtz P."/>
            <person name="Polz M.F."/>
            <person name="Zhang T."/>
        </authorList>
    </citation>
    <scope>NUCLEOTIDE SEQUENCE</scope>
    <source>
        <strain evidence="6">HKST-UBA12</strain>
    </source>
</reference>
<accession>A0A955I5M3</accession>
<evidence type="ECO:0000256" key="3">
    <source>
        <dbReference type="ARBA" id="ARBA00022741"/>
    </source>
</evidence>
<comment type="similarity">
    <text evidence="1">Belongs to the ABC transporter superfamily.</text>
</comment>
<keyword evidence="4 6" id="KW-0067">ATP-binding</keyword>
<dbReference type="SUPFAM" id="SSF52540">
    <property type="entry name" value="P-loop containing nucleoside triphosphate hydrolases"/>
    <property type="match status" value="1"/>
</dbReference>
<dbReference type="PANTHER" id="PTHR42711">
    <property type="entry name" value="ABC TRANSPORTER ATP-BINDING PROTEIN"/>
    <property type="match status" value="1"/>
</dbReference>
<dbReference type="PANTHER" id="PTHR42711:SF5">
    <property type="entry name" value="ABC TRANSPORTER ATP-BINDING PROTEIN NATA"/>
    <property type="match status" value="1"/>
</dbReference>
<dbReference type="Gene3D" id="3.40.50.300">
    <property type="entry name" value="P-loop containing nucleotide triphosphate hydrolases"/>
    <property type="match status" value="1"/>
</dbReference>
<comment type="caution">
    <text evidence="6">The sequence shown here is derived from an EMBL/GenBank/DDBJ whole genome shotgun (WGS) entry which is preliminary data.</text>
</comment>
<dbReference type="Proteomes" id="UP000760819">
    <property type="component" value="Unassembled WGS sequence"/>
</dbReference>